<gene>
    <name evidence="2" type="ORF">ACFSMZ_08835</name>
</gene>
<sequence length="270" mass="28948">MRRDGHTMGFTDHDGALDCDGTVFRPESGLAASEARRSLGMAADATDVQGVLSSADISEEDIIAGVYDGAVVETLLVNWMAPSQFARIGRWVIGQISRRDGHFVAELESLERMLDRTNGRTLRRTCDAELGDARCGVDLHAPGFKSEGIVEEVRAFAVLVSGLEGFEGGWFSHGILTWGSGSLAGRSEQIVAHRKEGGLDRLDLRGVEPIAALKGDVFTVTAGCDKSFATCRAIFGNAINFRGFPHLPGNDAAYSYVTEDQVFDGGPIVP</sequence>
<dbReference type="EMBL" id="JBHUIR010000029">
    <property type="protein sequence ID" value="MFD2259869.1"/>
    <property type="molecule type" value="Genomic_DNA"/>
</dbReference>
<proteinExistence type="predicted"/>
<evidence type="ECO:0000313" key="3">
    <source>
        <dbReference type="Proteomes" id="UP001597373"/>
    </source>
</evidence>
<feature type="domain" description="Bacteriophage phiJL001 Gp84 C-terminal" evidence="1">
    <location>
        <begin position="169"/>
        <end position="251"/>
    </location>
</feature>
<dbReference type="Proteomes" id="UP001597373">
    <property type="component" value="Unassembled WGS sequence"/>
</dbReference>
<accession>A0ABW5DHK6</accession>
<keyword evidence="3" id="KW-1185">Reference proteome</keyword>
<protein>
    <submittedName>
        <fullName evidence="2">DUF2163 domain-containing protein</fullName>
    </submittedName>
</protein>
<evidence type="ECO:0000313" key="2">
    <source>
        <dbReference type="EMBL" id="MFD2259869.1"/>
    </source>
</evidence>
<reference evidence="3" key="1">
    <citation type="journal article" date="2019" name="Int. J. Syst. Evol. Microbiol.">
        <title>The Global Catalogue of Microorganisms (GCM) 10K type strain sequencing project: providing services to taxonomists for standard genome sequencing and annotation.</title>
        <authorList>
            <consortium name="The Broad Institute Genomics Platform"/>
            <consortium name="The Broad Institute Genome Sequencing Center for Infectious Disease"/>
            <person name="Wu L."/>
            <person name="Ma J."/>
        </authorList>
    </citation>
    <scope>NUCLEOTIDE SEQUENCE [LARGE SCALE GENOMIC DNA]</scope>
    <source>
        <strain evidence="3">KCTC 23707</strain>
    </source>
</reference>
<organism evidence="2 3">
    <name type="scientific">Chelativorans composti</name>
    <dbReference type="NCBI Taxonomy" id="768533"/>
    <lineage>
        <taxon>Bacteria</taxon>
        <taxon>Pseudomonadati</taxon>
        <taxon>Pseudomonadota</taxon>
        <taxon>Alphaproteobacteria</taxon>
        <taxon>Hyphomicrobiales</taxon>
        <taxon>Phyllobacteriaceae</taxon>
        <taxon>Chelativorans</taxon>
    </lineage>
</organism>
<dbReference type="Pfam" id="PF09931">
    <property type="entry name" value="Phage_phiJL001_Gp84_N"/>
    <property type="match status" value="1"/>
</dbReference>
<comment type="caution">
    <text evidence="2">The sequence shown here is derived from an EMBL/GenBank/DDBJ whole genome shotgun (WGS) entry which is preliminary data.</text>
</comment>
<dbReference type="Pfam" id="PF09356">
    <property type="entry name" value="Phage_BR0599"/>
    <property type="match status" value="1"/>
</dbReference>
<dbReference type="RefSeq" id="WP_345097686.1">
    <property type="nucleotide sequence ID" value="NZ_BAABGS010000008.1"/>
</dbReference>
<evidence type="ECO:0000259" key="1">
    <source>
        <dbReference type="Pfam" id="PF09356"/>
    </source>
</evidence>
<name>A0ABW5DHK6_9HYPH</name>
<dbReference type="NCBIfam" id="TIGR02218">
    <property type="entry name" value="phg_TIGR02218"/>
    <property type="match status" value="1"/>
</dbReference>
<dbReference type="InterPro" id="IPR011928">
    <property type="entry name" value="Phage_phiJL001_Gp84"/>
</dbReference>
<dbReference type="InterPro" id="IPR018964">
    <property type="entry name" value="Phage_phiJL001_Gp84_C"/>
</dbReference>